<reference evidence="3" key="1">
    <citation type="journal article" date="2019" name="Int. J. Syst. Evol. Microbiol.">
        <title>The Global Catalogue of Microorganisms (GCM) 10K type strain sequencing project: providing services to taxonomists for standard genome sequencing and annotation.</title>
        <authorList>
            <consortium name="The Broad Institute Genomics Platform"/>
            <consortium name="The Broad Institute Genome Sequencing Center for Infectious Disease"/>
            <person name="Wu L."/>
            <person name="Ma J."/>
        </authorList>
    </citation>
    <scope>NUCLEOTIDE SEQUENCE [LARGE SCALE GENOMIC DNA]</scope>
    <source>
        <strain evidence="3">CGMCC 1.15399</strain>
    </source>
</reference>
<gene>
    <name evidence="2" type="ORF">ACFSJ0_30475</name>
</gene>
<keyword evidence="1" id="KW-1133">Transmembrane helix</keyword>
<name>A0ABW4GF24_9ACTN</name>
<comment type="caution">
    <text evidence="2">The sequence shown here is derived from an EMBL/GenBank/DDBJ whole genome shotgun (WGS) entry which is preliminary data.</text>
</comment>
<dbReference type="RefSeq" id="WP_219537485.1">
    <property type="nucleotide sequence ID" value="NZ_JAHKRM010000038.1"/>
</dbReference>
<dbReference type="Proteomes" id="UP001597097">
    <property type="component" value="Unassembled WGS sequence"/>
</dbReference>
<organism evidence="2 3">
    <name type="scientific">Nonomuraea guangzhouensis</name>
    <dbReference type="NCBI Taxonomy" id="1291555"/>
    <lineage>
        <taxon>Bacteria</taxon>
        <taxon>Bacillati</taxon>
        <taxon>Actinomycetota</taxon>
        <taxon>Actinomycetes</taxon>
        <taxon>Streptosporangiales</taxon>
        <taxon>Streptosporangiaceae</taxon>
        <taxon>Nonomuraea</taxon>
    </lineage>
</organism>
<accession>A0ABW4GF24</accession>
<sequence>MDSALEILAFLLGVSLGLFVLISLVVMVPGRGSTRRTETGPVWLGGPSGSEHGVSTSGLVLADQVPRWAPVPESDWVAMAATAEPGRRVGGASAGW</sequence>
<keyword evidence="1" id="KW-0812">Transmembrane</keyword>
<evidence type="ECO:0000313" key="2">
    <source>
        <dbReference type="EMBL" id="MFD1541415.1"/>
    </source>
</evidence>
<evidence type="ECO:0000256" key="1">
    <source>
        <dbReference type="SAM" id="Phobius"/>
    </source>
</evidence>
<keyword evidence="3" id="KW-1185">Reference proteome</keyword>
<keyword evidence="1" id="KW-0472">Membrane</keyword>
<proteinExistence type="predicted"/>
<protein>
    <submittedName>
        <fullName evidence="2">Uncharacterized protein</fullName>
    </submittedName>
</protein>
<dbReference type="EMBL" id="JBHUCM010000027">
    <property type="protein sequence ID" value="MFD1541415.1"/>
    <property type="molecule type" value="Genomic_DNA"/>
</dbReference>
<evidence type="ECO:0000313" key="3">
    <source>
        <dbReference type="Proteomes" id="UP001597097"/>
    </source>
</evidence>
<feature type="transmembrane region" description="Helical" evidence="1">
    <location>
        <begin position="6"/>
        <end position="28"/>
    </location>
</feature>